<organism evidence="1">
    <name type="scientific">bioreactor metagenome</name>
    <dbReference type="NCBI Taxonomy" id="1076179"/>
    <lineage>
        <taxon>unclassified sequences</taxon>
        <taxon>metagenomes</taxon>
        <taxon>ecological metagenomes</taxon>
    </lineage>
</organism>
<dbReference type="InterPro" id="IPR036412">
    <property type="entry name" value="HAD-like_sf"/>
</dbReference>
<evidence type="ECO:0000313" key="1">
    <source>
        <dbReference type="EMBL" id="MPM56451.1"/>
    </source>
</evidence>
<dbReference type="Gene3D" id="3.40.50.1000">
    <property type="entry name" value="HAD superfamily/HAD-like"/>
    <property type="match status" value="1"/>
</dbReference>
<name>A0A645AVW4_9ZZZZ</name>
<dbReference type="PANTHER" id="PTHR42891:SF1">
    <property type="entry name" value="D-GLYCERO-BETA-D-MANNO-HEPTOSE-1,7-BISPHOSPHATE 7-PHOSPHATASE"/>
    <property type="match status" value="1"/>
</dbReference>
<accession>A0A645AVW4</accession>
<dbReference type="PANTHER" id="PTHR42891">
    <property type="entry name" value="D-GLYCERO-BETA-D-MANNO-HEPTOSE-1,7-BISPHOSPHATE 7-PHOSPHATASE"/>
    <property type="match status" value="1"/>
</dbReference>
<dbReference type="InterPro" id="IPR004446">
    <property type="entry name" value="Heptose_bisP_phosphatase"/>
</dbReference>
<protein>
    <submittedName>
        <fullName evidence="1">D-glycero-beta-D-manno-heptose-1,7-bisphosphate 7-phosphatase</fullName>
        <ecNumber evidence="1">3.1.3.82</ecNumber>
    </submittedName>
</protein>
<dbReference type="SUPFAM" id="SSF56784">
    <property type="entry name" value="HAD-like"/>
    <property type="match status" value="1"/>
</dbReference>
<dbReference type="EC" id="3.1.3.82" evidence="1"/>
<sequence>MAAQGGRIDAVFFCPHADSELCSCRKPAPGLIEQIRDRYGVERGEMVAVGSTPSHLQAAAAAGVQQLHMICTGASAEVDASKPLPEPWPQGTRVHADLNAFVDFIAAAQEAKASAH</sequence>
<dbReference type="Pfam" id="PF13242">
    <property type="entry name" value="Hydrolase_like"/>
    <property type="match status" value="1"/>
</dbReference>
<reference evidence="1" key="1">
    <citation type="submission" date="2019-08" db="EMBL/GenBank/DDBJ databases">
        <authorList>
            <person name="Kucharzyk K."/>
            <person name="Murdoch R.W."/>
            <person name="Higgins S."/>
            <person name="Loffler F."/>
        </authorList>
    </citation>
    <scope>NUCLEOTIDE SEQUENCE</scope>
</reference>
<dbReference type="EMBL" id="VSSQ01015763">
    <property type="protein sequence ID" value="MPM56451.1"/>
    <property type="molecule type" value="Genomic_DNA"/>
</dbReference>
<dbReference type="AlphaFoldDB" id="A0A645AVW4"/>
<dbReference type="GO" id="GO:0005975">
    <property type="term" value="P:carbohydrate metabolic process"/>
    <property type="evidence" value="ECO:0007669"/>
    <property type="project" value="InterPro"/>
</dbReference>
<dbReference type="GO" id="GO:0034200">
    <property type="term" value="F:D-glycero-beta-D-manno-heptose 1,7-bisphosphate 7-phosphatase activity"/>
    <property type="evidence" value="ECO:0007669"/>
    <property type="project" value="UniProtKB-EC"/>
</dbReference>
<gene>
    <name evidence="1" type="ORF">SDC9_103255</name>
</gene>
<proteinExistence type="predicted"/>
<keyword evidence="1" id="KW-0378">Hydrolase</keyword>
<dbReference type="InterPro" id="IPR023214">
    <property type="entry name" value="HAD_sf"/>
</dbReference>
<comment type="caution">
    <text evidence="1">The sequence shown here is derived from an EMBL/GenBank/DDBJ whole genome shotgun (WGS) entry which is preliminary data.</text>
</comment>